<evidence type="ECO:0000313" key="2">
    <source>
        <dbReference type="EMBL" id="CAK0860897.1"/>
    </source>
</evidence>
<keyword evidence="3" id="KW-1185">Reference proteome</keyword>
<evidence type="ECO:0000256" key="1">
    <source>
        <dbReference type="SAM" id="MobiDB-lite"/>
    </source>
</evidence>
<evidence type="ECO:0000313" key="3">
    <source>
        <dbReference type="Proteomes" id="UP001189429"/>
    </source>
</evidence>
<proteinExistence type="predicted"/>
<reference evidence="2" key="1">
    <citation type="submission" date="2023-10" db="EMBL/GenBank/DDBJ databases">
        <authorList>
            <person name="Chen Y."/>
            <person name="Shah S."/>
            <person name="Dougan E. K."/>
            <person name="Thang M."/>
            <person name="Chan C."/>
        </authorList>
    </citation>
    <scope>NUCLEOTIDE SEQUENCE [LARGE SCALE GENOMIC DNA]</scope>
</reference>
<name>A0ABN9UR64_9DINO</name>
<dbReference type="Proteomes" id="UP001189429">
    <property type="component" value="Unassembled WGS sequence"/>
</dbReference>
<dbReference type="EMBL" id="CAUYUJ010016020">
    <property type="protein sequence ID" value="CAK0860897.1"/>
    <property type="molecule type" value="Genomic_DNA"/>
</dbReference>
<organism evidence="2 3">
    <name type="scientific">Prorocentrum cordatum</name>
    <dbReference type="NCBI Taxonomy" id="2364126"/>
    <lineage>
        <taxon>Eukaryota</taxon>
        <taxon>Sar</taxon>
        <taxon>Alveolata</taxon>
        <taxon>Dinophyceae</taxon>
        <taxon>Prorocentrales</taxon>
        <taxon>Prorocentraceae</taxon>
        <taxon>Prorocentrum</taxon>
    </lineage>
</organism>
<comment type="caution">
    <text evidence="2">The sequence shown here is derived from an EMBL/GenBank/DDBJ whole genome shotgun (WGS) entry which is preliminary data.</text>
</comment>
<gene>
    <name evidence="2" type="ORF">PCOR1329_LOCUS49727</name>
</gene>
<feature type="non-terminal residue" evidence="2">
    <location>
        <position position="1"/>
    </location>
</feature>
<sequence length="112" mass="12359">AKRNKDLTARPSGDLHLVPGWLGAEEAPTRTSFCKLDASQPMYIEVHQQSSHEDINTNTININRSCAATPPRPQGSPRSSTREWALEAASPETGVESPQWVRVLESCRYASL</sequence>
<accession>A0ABN9UR64</accession>
<feature type="region of interest" description="Disordered" evidence="1">
    <location>
        <begin position="66"/>
        <end position="97"/>
    </location>
</feature>
<protein>
    <submittedName>
        <fullName evidence="2">Uncharacterized protein</fullName>
    </submittedName>
</protein>